<evidence type="ECO:0000256" key="5">
    <source>
        <dbReference type="ARBA" id="ARBA00022679"/>
    </source>
</evidence>
<evidence type="ECO:0000256" key="9">
    <source>
        <dbReference type="ARBA" id="ARBA00023242"/>
    </source>
</evidence>
<evidence type="ECO:0000256" key="7">
    <source>
        <dbReference type="ARBA" id="ARBA00022694"/>
    </source>
</evidence>
<dbReference type="OrthoDB" id="6093671at2759"/>
<dbReference type="InterPro" id="IPR001678">
    <property type="entry name" value="MeTrfase_RsmB-F_NOP2_dom"/>
</dbReference>
<dbReference type="InterPro" id="IPR023270">
    <property type="entry name" value="RCMT_NCL1"/>
</dbReference>
<dbReference type="PROSITE" id="PS51686">
    <property type="entry name" value="SAM_MT_RSMB_NOP"/>
    <property type="match status" value="1"/>
</dbReference>
<keyword evidence="7" id="KW-0819">tRNA processing</keyword>
<evidence type="ECO:0000256" key="2">
    <source>
        <dbReference type="ARBA" id="ARBA00007494"/>
    </source>
</evidence>
<dbReference type="Pfam" id="PF25378">
    <property type="entry name" value="PUA_NSUN2"/>
    <property type="match status" value="1"/>
</dbReference>
<dbReference type="Pfam" id="PF25376">
    <property type="entry name" value="Pre-PUA_NSUN2"/>
    <property type="match status" value="1"/>
</dbReference>
<feature type="binding site" evidence="10">
    <location>
        <begin position="210"/>
        <end position="216"/>
    </location>
    <ligand>
        <name>S-adenosyl-L-methionine</name>
        <dbReference type="ChEBI" id="CHEBI:59789"/>
    </ligand>
</feature>
<proteinExistence type="inferred from homology"/>
<dbReference type="InterPro" id="IPR057286">
    <property type="entry name" value="PUA_NSUN2"/>
</dbReference>
<evidence type="ECO:0000256" key="1">
    <source>
        <dbReference type="ARBA" id="ARBA00004123"/>
    </source>
</evidence>
<feature type="region of interest" description="Disordered" evidence="11">
    <location>
        <begin position="524"/>
        <end position="640"/>
    </location>
</feature>
<accession>A0A1Y2HX51</accession>
<dbReference type="PANTHER" id="PTHR22808:SF1">
    <property type="entry name" value="RNA CYTOSINE-C(5)-METHYLTRANSFERASE NSUN2-RELATED"/>
    <property type="match status" value="1"/>
</dbReference>
<keyword evidence="3" id="KW-0820">tRNA-binding</keyword>
<dbReference type="GO" id="GO:0030488">
    <property type="term" value="P:tRNA methylation"/>
    <property type="evidence" value="ECO:0007669"/>
    <property type="project" value="TreeGrafter"/>
</dbReference>
<keyword evidence="6 10" id="KW-0949">S-adenosyl-L-methionine</keyword>
<dbReference type="GO" id="GO:0005634">
    <property type="term" value="C:nucleus"/>
    <property type="evidence" value="ECO:0007669"/>
    <property type="project" value="UniProtKB-SubCell"/>
</dbReference>
<evidence type="ECO:0000256" key="3">
    <source>
        <dbReference type="ARBA" id="ARBA00022555"/>
    </source>
</evidence>
<feature type="active site" description="Nucleophile" evidence="10">
    <location>
        <position position="365"/>
    </location>
</feature>
<evidence type="ECO:0000256" key="8">
    <source>
        <dbReference type="ARBA" id="ARBA00022884"/>
    </source>
</evidence>
<feature type="region of interest" description="Disordered" evidence="11">
    <location>
        <begin position="485"/>
        <end position="510"/>
    </location>
</feature>
<name>A0A1Y2HX51_9FUNG</name>
<dbReference type="Pfam" id="PF01189">
    <property type="entry name" value="Methyltr_RsmB-F"/>
    <property type="match status" value="1"/>
</dbReference>
<gene>
    <name evidence="13" type="ORF">BCR44DRAFT_1427427</name>
</gene>
<keyword evidence="9" id="KW-0539">Nucleus</keyword>
<dbReference type="GO" id="GO:0000049">
    <property type="term" value="F:tRNA binding"/>
    <property type="evidence" value="ECO:0007669"/>
    <property type="project" value="UniProtKB-KW"/>
</dbReference>
<keyword evidence="4 10" id="KW-0489">Methyltransferase</keyword>
<feature type="compositionally biased region" description="Acidic residues" evidence="11">
    <location>
        <begin position="528"/>
        <end position="540"/>
    </location>
</feature>
<dbReference type="InterPro" id="IPR057285">
    <property type="entry name" value="Pre-PUA_NSUN2"/>
</dbReference>
<sequence>MHRRLASACILVRRVLDCTTQALPFSTTSTQVRIMGKRGGKSGRGGKKSGNAAPKERQPKAYADIPLTNERFETYYQAQNIIPDPQEWESFLAAFRKPLPVTFRFTGSSSYAKALAASCHTKYFPSMQNVTMDDGTQIDPPKPLAWYPDQLAYQYAVDRATIRKHEGFRRFHQFLTAETEIGNLSRQEAVSMIPPLLLDVHPHHRVLDMCAAPGSKTAQLIEAVHGANAHGMSSGNSGGPAAGGAGASLESLPDGLVVANDADWKRAYMLVHQTKRLQSPCLMITNHEAQFFPHIYDPVSDKPLLFDRILADVPCSGDGTLRKNVNIWKDWTVGQSLALHILQLRILMRAVALTKVGGKIVYSTCSLNPVENEAVVQAALKRCGGALRIVDASSMLPELKRAPGLKAWKVPSFKNKTDNVLYSTYDEIPEDEKVRLIPSMFSTSADEADALQLEHCLRIYPHLQNTGGFFVAVLEKVGEPDLAGKTQYGELPEDFPAKMPKGRRGGAAKKEAIAKAEAKAAAGGAEALAEDETDAMETDEAAAGGVKRKAEEELTDEQPAAKHPRLDQEEEQDEQSMLSSVSKADVTLRRVPSIADSESTSRAETPAPLATSSDVAGTDRSASATPTPVAGADRQTHHNFSSREEPFIFLNKDDKELRVIMDTFGFPENFPVDQLVVRSTKEDHRAIYFTSASVKQTLVANNAYRIKVVNTGVKVFTRRADASETQKVKAAAKAAELGEDALSTEVGDDDCTHRFNTLGLPLVGPLLTKRVVKIDEPSLVQMLLEERPLLADIPSETVRKAIAEVPVGPAVATIPDPNGAGDMWFSMWRAPVSTGLLVNKKERVSLLNRLGVAVPEKFGGVKKYEKQAQEAEAAEVESKGAEADGEESVTASVAGSEM</sequence>
<feature type="compositionally biased region" description="Polar residues" evidence="11">
    <location>
        <begin position="610"/>
        <end position="626"/>
    </location>
</feature>
<feature type="region of interest" description="Disordered" evidence="11">
    <location>
        <begin position="873"/>
        <end position="898"/>
    </location>
</feature>
<feature type="domain" description="SAM-dependent MTase RsmB/NOP-type" evidence="12">
    <location>
        <begin position="91"/>
        <end position="477"/>
    </location>
</feature>
<dbReference type="SUPFAM" id="SSF53335">
    <property type="entry name" value="S-adenosyl-L-methionine-dependent methyltransferases"/>
    <property type="match status" value="1"/>
</dbReference>
<keyword evidence="8 10" id="KW-0694">RNA-binding</keyword>
<feature type="binding site" evidence="10">
    <location>
        <position position="261"/>
    </location>
    <ligand>
        <name>S-adenosyl-L-methionine</name>
        <dbReference type="ChEBI" id="CHEBI:59789"/>
    </ligand>
</feature>
<dbReference type="InterPro" id="IPR018314">
    <property type="entry name" value="RsmB/NOL1/NOP2-like_CS"/>
</dbReference>
<comment type="subcellular location">
    <subcellularLocation>
        <location evidence="1">Nucleus</location>
    </subcellularLocation>
</comment>
<feature type="compositionally biased region" description="Basic residues" evidence="11">
    <location>
        <begin position="35"/>
        <end position="47"/>
    </location>
</feature>
<organism evidence="13 14">
    <name type="scientific">Catenaria anguillulae PL171</name>
    <dbReference type="NCBI Taxonomy" id="765915"/>
    <lineage>
        <taxon>Eukaryota</taxon>
        <taxon>Fungi</taxon>
        <taxon>Fungi incertae sedis</taxon>
        <taxon>Blastocladiomycota</taxon>
        <taxon>Blastocladiomycetes</taxon>
        <taxon>Blastocladiales</taxon>
        <taxon>Catenariaceae</taxon>
        <taxon>Catenaria</taxon>
    </lineage>
</organism>
<feature type="region of interest" description="Disordered" evidence="11">
    <location>
        <begin position="33"/>
        <end position="61"/>
    </location>
</feature>
<keyword evidence="5 10" id="KW-0808">Transferase</keyword>
<dbReference type="InterPro" id="IPR049560">
    <property type="entry name" value="MeTrfase_RsmB-F_NOP2_cat"/>
</dbReference>
<evidence type="ECO:0000259" key="12">
    <source>
        <dbReference type="PROSITE" id="PS51686"/>
    </source>
</evidence>
<evidence type="ECO:0000256" key="11">
    <source>
        <dbReference type="SAM" id="MobiDB-lite"/>
    </source>
</evidence>
<dbReference type="InterPro" id="IPR029063">
    <property type="entry name" value="SAM-dependent_MTases_sf"/>
</dbReference>
<feature type="compositionally biased region" description="Polar residues" evidence="11">
    <location>
        <begin position="889"/>
        <end position="898"/>
    </location>
</feature>
<dbReference type="InterPro" id="IPR023267">
    <property type="entry name" value="RCMT"/>
</dbReference>
<dbReference type="PRINTS" id="PR02011">
    <property type="entry name" value="RCMTNCL1"/>
</dbReference>
<reference evidence="13 14" key="1">
    <citation type="submission" date="2016-07" db="EMBL/GenBank/DDBJ databases">
        <title>Pervasive Adenine N6-methylation of Active Genes in Fungi.</title>
        <authorList>
            <consortium name="DOE Joint Genome Institute"/>
            <person name="Mondo S.J."/>
            <person name="Dannebaum R.O."/>
            <person name="Kuo R.C."/>
            <person name="Labutti K."/>
            <person name="Haridas S."/>
            <person name="Kuo A."/>
            <person name="Salamov A."/>
            <person name="Ahrendt S.R."/>
            <person name="Lipzen A."/>
            <person name="Sullivan W."/>
            <person name="Andreopoulos W.B."/>
            <person name="Clum A."/>
            <person name="Lindquist E."/>
            <person name="Daum C."/>
            <person name="Ramamoorthy G.K."/>
            <person name="Gryganskyi A."/>
            <person name="Culley D."/>
            <person name="Magnuson J.K."/>
            <person name="James T.Y."/>
            <person name="O'Malley M.A."/>
            <person name="Stajich J.E."/>
            <person name="Spatafora J.W."/>
            <person name="Visel A."/>
            <person name="Grigoriev I.V."/>
        </authorList>
    </citation>
    <scope>NUCLEOTIDE SEQUENCE [LARGE SCALE GENOMIC DNA]</scope>
    <source>
        <strain evidence="13 14">PL171</strain>
    </source>
</reference>
<evidence type="ECO:0000256" key="6">
    <source>
        <dbReference type="ARBA" id="ARBA00022691"/>
    </source>
</evidence>
<dbReference type="GO" id="GO:0005737">
    <property type="term" value="C:cytoplasm"/>
    <property type="evidence" value="ECO:0007669"/>
    <property type="project" value="TreeGrafter"/>
</dbReference>
<keyword evidence="14" id="KW-1185">Reference proteome</keyword>
<dbReference type="PROSITE" id="PS01153">
    <property type="entry name" value="NOL1_NOP2_SUN"/>
    <property type="match status" value="1"/>
</dbReference>
<evidence type="ECO:0000313" key="14">
    <source>
        <dbReference type="Proteomes" id="UP000193411"/>
    </source>
</evidence>
<evidence type="ECO:0000313" key="13">
    <source>
        <dbReference type="EMBL" id="ORZ39205.1"/>
    </source>
</evidence>
<dbReference type="STRING" id="765915.A0A1Y2HX51"/>
<evidence type="ECO:0000256" key="4">
    <source>
        <dbReference type="ARBA" id="ARBA00022603"/>
    </source>
</evidence>
<protein>
    <submittedName>
        <fullName evidence="13">S-adenosyl-L-methionine-dependent methyltransferase</fullName>
    </submittedName>
</protein>
<dbReference type="Proteomes" id="UP000193411">
    <property type="component" value="Unassembled WGS sequence"/>
</dbReference>
<dbReference type="GO" id="GO:0016428">
    <property type="term" value="F:tRNA (cytidine-5-)-methyltransferase activity"/>
    <property type="evidence" value="ECO:0007669"/>
    <property type="project" value="InterPro"/>
</dbReference>
<feature type="binding site" evidence="10">
    <location>
        <position position="312"/>
    </location>
    <ligand>
        <name>S-adenosyl-L-methionine</name>
        <dbReference type="ChEBI" id="CHEBI:59789"/>
    </ligand>
</feature>
<dbReference type="AlphaFoldDB" id="A0A1Y2HX51"/>
<comment type="similarity">
    <text evidence="2 10">Belongs to the class I-like SAM-binding methyltransferase superfamily. RsmB/NOP family.</text>
</comment>
<dbReference type="PANTHER" id="PTHR22808">
    <property type="entry name" value="NCL1 YEAST -RELATED NOL1/NOP2/FMU SUN DOMAIN-CONTAINING"/>
    <property type="match status" value="1"/>
</dbReference>
<comment type="caution">
    <text evidence="13">The sequence shown here is derived from an EMBL/GenBank/DDBJ whole genome shotgun (WGS) entry which is preliminary data.</text>
</comment>
<comment type="caution">
    <text evidence="10">Lacks conserved residue(s) required for the propagation of feature annotation.</text>
</comment>
<dbReference type="PRINTS" id="PR02008">
    <property type="entry name" value="RCMTFAMILY"/>
</dbReference>
<evidence type="ECO:0000256" key="10">
    <source>
        <dbReference type="PROSITE-ProRule" id="PRU01023"/>
    </source>
</evidence>
<dbReference type="EMBL" id="MCFL01000006">
    <property type="protein sequence ID" value="ORZ39205.1"/>
    <property type="molecule type" value="Genomic_DNA"/>
</dbReference>
<dbReference type="Gene3D" id="3.40.50.150">
    <property type="entry name" value="Vaccinia Virus protein VP39"/>
    <property type="match status" value="1"/>
</dbReference>